<dbReference type="Proteomes" id="UP000187280">
    <property type="component" value="Unassembled WGS sequence"/>
</dbReference>
<gene>
    <name evidence="6" type="ORF">SAMN02982996_00061</name>
</gene>
<organism evidence="6 7">
    <name type="scientific">Lonsdalea quercina</name>
    <dbReference type="NCBI Taxonomy" id="71657"/>
    <lineage>
        <taxon>Bacteria</taxon>
        <taxon>Pseudomonadati</taxon>
        <taxon>Pseudomonadota</taxon>
        <taxon>Gammaproteobacteria</taxon>
        <taxon>Enterobacterales</taxon>
        <taxon>Pectobacteriaceae</taxon>
        <taxon>Lonsdalea</taxon>
    </lineage>
</organism>
<evidence type="ECO:0000256" key="4">
    <source>
        <dbReference type="SAM" id="Phobius"/>
    </source>
</evidence>
<feature type="transmembrane region" description="Helical" evidence="4">
    <location>
        <begin position="275"/>
        <end position="294"/>
    </location>
</feature>
<reference evidence="6 7" key="1">
    <citation type="submission" date="2016-10" db="EMBL/GenBank/DDBJ databases">
        <authorList>
            <person name="de Groot N.N."/>
        </authorList>
    </citation>
    <scope>NUCLEOTIDE SEQUENCE [LARGE SCALE GENOMIC DNA]</scope>
    <source>
        <strain evidence="6 7">ATCC 29281</strain>
    </source>
</reference>
<accession>A0A1H3VK16</accession>
<feature type="transmembrane region" description="Helical" evidence="4">
    <location>
        <begin position="366"/>
        <end position="383"/>
    </location>
</feature>
<keyword evidence="3 4" id="KW-0472">Membrane</keyword>
<name>A0A1H3VK16_9GAMM</name>
<feature type="transmembrane region" description="Helical" evidence="4">
    <location>
        <begin position="76"/>
        <end position="94"/>
    </location>
</feature>
<feature type="transmembrane region" description="Helical" evidence="4">
    <location>
        <begin position="134"/>
        <end position="156"/>
    </location>
</feature>
<feature type="transmembrane region" description="Helical" evidence="4">
    <location>
        <begin position="46"/>
        <end position="64"/>
    </location>
</feature>
<dbReference type="GO" id="GO:0022857">
    <property type="term" value="F:transmembrane transporter activity"/>
    <property type="evidence" value="ECO:0007669"/>
    <property type="project" value="InterPro"/>
</dbReference>
<feature type="transmembrane region" description="Helical" evidence="4">
    <location>
        <begin position="337"/>
        <end position="360"/>
    </location>
</feature>
<dbReference type="InterPro" id="IPR020846">
    <property type="entry name" value="MFS_dom"/>
</dbReference>
<feature type="transmembrane region" description="Helical" evidence="4">
    <location>
        <begin position="251"/>
        <end position="268"/>
    </location>
</feature>
<evidence type="ECO:0000313" key="7">
    <source>
        <dbReference type="Proteomes" id="UP000187280"/>
    </source>
</evidence>
<dbReference type="PANTHER" id="PTHR23537">
    <property type="match status" value="1"/>
</dbReference>
<feature type="transmembrane region" description="Helical" evidence="4">
    <location>
        <begin position="212"/>
        <end position="231"/>
    </location>
</feature>
<keyword evidence="7" id="KW-1185">Reference proteome</keyword>
<evidence type="ECO:0000313" key="6">
    <source>
        <dbReference type="EMBL" id="SDZ75116.1"/>
    </source>
</evidence>
<sequence>MKQEKLILTALSGLALVGVTFGMARYGYGLYLPQFIHRYSLDKTTQGLIGSGSYAGYLIATLIASWGSGRFGPRSMLIASAFCAALGTAIVAQASSTLMLAIGVIVSGASPGIIFPALSDWVTAVANSTEKNRLFTIMNSGTGAGIIVSAGLVAFTSVSMQYAWWLFSACAIVFGGLAAWLAPAKRVFHQTKASSLTADAFRLRDLVFPSALPLYSVAIVAGFVTAIYWTFSVETLSRSLPGAWGIKDPALLFWMVTGFSGFLGALTGDAVNNKGLGHVLVLTMVAISIALAILGLFPNIILLVLASGIIFGAAFIFITGLLGVWSMAIFPHRPSMGFGVTFLLFTAGAAAGPTVSGIIASVYGQAFVFNLAALVALSPCLACKNATRALGNHAI</sequence>
<proteinExistence type="predicted"/>
<dbReference type="InterPro" id="IPR036259">
    <property type="entry name" value="MFS_trans_sf"/>
</dbReference>
<evidence type="ECO:0000256" key="1">
    <source>
        <dbReference type="ARBA" id="ARBA00022692"/>
    </source>
</evidence>
<keyword evidence="2 4" id="KW-1133">Transmembrane helix</keyword>
<keyword evidence="1 4" id="KW-0812">Transmembrane</keyword>
<evidence type="ECO:0000256" key="2">
    <source>
        <dbReference type="ARBA" id="ARBA00022989"/>
    </source>
</evidence>
<dbReference type="AlphaFoldDB" id="A0A1H3VK16"/>
<feature type="transmembrane region" description="Helical" evidence="4">
    <location>
        <begin position="300"/>
        <end position="325"/>
    </location>
</feature>
<evidence type="ECO:0000259" key="5">
    <source>
        <dbReference type="PROSITE" id="PS50850"/>
    </source>
</evidence>
<dbReference type="GeneID" id="97763011"/>
<dbReference type="STRING" id="71657.SAMN02982996_00061"/>
<dbReference type="PROSITE" id="PS50850">
    <property type="entry name" value="MFS"/>
    <property type="match status" value="1"/>
</dbReference>
<feature type="transmembrane region" description="Helical" evidence="4">
    <location>
        <begin position="100"/>
        <end position="122"/>
    </location>
</feature>
<dbReference type="EMBL" id="FNQS01000001">
    <property type="protein sequence ID" value="SDZ75116.1"/>
    <property type="molecule type" value="Genomic_DNA"/>
</dbReference>
<dbReference type="InterPro" id="IPR010645">
    <property type="entry name" value="MFS_4"/>
</dbReference>
<dbReference type="PANTHER" id="PTHR23537:SF1">
    <property type="entry name" value="SUGAR TRANSPORTER"/>
    <property type="match status" value="1"/>
</dbReference>
<evidence type="ECO:0000256" key="3">
    <source>
        <dbReference type="ARBA" id="ARBA00023136"/>
    </source>
</evidence>
<dbReference type="Pfam" id="PF06779">
    <property type="entry name" value="MFS_4"/>
    <property type="match status" value="1"/>
</dbReference>
<feature type="transmembrane region" description="Helical" evidence="4">
    <location>
        <begin position="162"/>
        <end position="182"/>
    </location>
</feature>
<dbReference type="SUPFAM" id="SSF103473">
    <property type="entry name" value="MFS general substrate transporter"/>
    <property type="match status" value="1"/>
</dbReference>
<dbReference type="Gene3D" id="1.20.1250.20">
    <property type="entry name" value="MFS general substrate transporter like domains"/>
    <property type="match status" value="1"/>
</dbReference>
<protein>
    <submittedName>
        <fullName evidence="6">Predicted arabinose efflux permease, MFS family</fullName>
    </submittedName>
</protein>
<dbReference type="GO" id="GO:0005886">
    <property type="term" value="C:plasma membrane"/>
    <property type="evidence" value="ECO:0007669"/>
    <property type="project" value="TreeGrafter"/>
</dbReference>
<feature type="domain" description="Major facilitator superfamily (MFS) profile" evidence="5">
    <location>
        <begin position="6"/>
        <end position="388"/>
    </location>
</feature>
<dbReference type="RefSeq" id="WP_026743039.1">
    <property type="nucleotide sequence ID" value="NZ_FNQS01000001.1"/>
</dbReference>